<reference evidence="1 2" key="1">
    <citation type="journal article" date="2014" name="Genome Announc.">
        <title>Draft Genome Sequence of the Agar-Degrading Bacterium Catenovulum sp. Strain DS-2, Isolated from Intestines of Haliotis diversicolor.</title>
        <authorList>
            <person name="Shan D."/>
            <person name="Li X."/>
            <person name="Gu Z."/>
            <person name="Wei G."/>
            <person name="Gao Z."/>
            <person name="Shao Z."/>
        </authorList>
    </citation>
    <scope>NUCLEOTIDE SEQUENCE [LARGE SCALE GENOMIC DNA]</scope>
    <source>
        <strain evidence="1 2">DS-2</strain>
    </source>
</reference>
<dbReference type="OrthoDB" id="272552at2"/>
<dbReference type="InterPro" id="IPR000415">
    <property type="entry name" value="Nitroreductase-like"/>
</dbReference>
<gene>
    <name evidence="1" type="ORF">DS2_04720</name>
</gene>
<evidence type="ECO:0000313" key="1">
    <source>
        <dbReference type="EMBL" id="EWH11131.1"/>
    </source>
</evidence>
<accession>W7QGX6</accession>
<dbReference type="Proteomes" id="UP000019276">
    <property type="component" value="Unassembled WGS sequence"/>
</dbReference>
<dbReference type="GO" id="GO:0016491">
    <property type="term" value="F:oxidoreductase activity"/>
    <property type="evidence" value="ECO:0007669"/>
    <property type="project" value="InterPro"/>
</dbReference>
<keyword evidence="2" id="KW-1185">Reference proteome</keyword>
<evidence type="ECO:0000313" key="2">
    <source>
        <dbReference type="Proteomes" id="UP000019276"/>
    </source>
</evidence>
<dbReference type="Gene3D" id="3.40.109.10">
    <property type="entry name" value="NADH Oxidase"/>
    <property type="match status" value="1"/>
</dbReference>
<protein>
    <submittedName>
        <fullName evidence="1">Molybdopterin/thiamine biosynthesis family protein</fullName>
    </submittedName>
</protein>
<dbReference type="AlphaFoldDB" id="W7QGX6"/>
<comment type="caution">
    <text evidence="1">The sequence shown here is derived from an EMBL/GenBank/DDBJ whole genome shotgun (WGS) entry which is preliminary data.</text>
</comment>
<organism evidence="1 2">
    <name type="scientific">Catenovulum agarivorans DS-2</name>
    <dbReference type="NCBI Taxonomy" id="1328313"/>
    <lineage>
        <taxon>Bacteria</taxon>
        <taxon>Pseudomonadati</taxon>
        <taxon>Pseudomonadota</taxon>
        <taxon>Gammaproteobacteria</taxon>
        <taxon>Alteromonadales</taxon>
        <taxon>Alteromonadaceae</taxon>
        <taxon>Catenovulum</taxon>
    </lineage>
</organism>
<proteinExistence type="predicted"/>
<dbReference type="SUPFAM" id="SSF55469">
    <property type="entry name" value="FMN-dependent nitroreductase-like"/>
    <property type="match status" value="2"/>
</dbReference>
<dbReference type="EMBL" id="ARZY01000006">
    <property type="protein sequence ID" value="EWH11131.1"/>
    <property type="molecule type" value="Genomic_DNA"/>
</dbReference>
<dbReference type="STRING" id="1328313.DS2_04720"/>
<dbReference type="eggNOG" id="COG0778">
    <property type="taxonomic scope" value="Bacteria"/>
</dbReference>
<name>W7QGX6_9ALTE</name>
<sequence length="363" mass="41415">MKPSVTISPLLTKVLDSARWAPSGDNVQCWRFEITGEHTFVIHGKDTSDHVVYDLEGHASWLAVGCLLEAIDLSAAHEGYEAVFQHIDCELPQEIRIGVELSERPGIAQDPLYSQIIRRCVQRKPMGTTPLSSAEKKAFEQSLPNGFEVIWLEGDRVKQQVAKFMYGNADTRYSMKEGYEVHSKIIDWRPECRRYSPDLIPPLALGLDAINIALTKWSLKSWSRFHFLEKYLAGTVLPRLLMDYRTSIKCSAHFVIVGDKTAKSQWDYHNAGRAVYRFWLTAAQLNLGFQPEQTPVIFSEYIRNGVEFSENPYTNQNADKMDQVFKQLIGEDKVQRSVYMGRVGRSELPTSRSVRKPLTELLL</sequence>
<dbReference type="RefSeq" id="WP_035013508.1">
    <property type="nucleotide sequence ID" value="NZ_ARZY01000006.1"/>
</dbReference>